<dbReference type="AlphaFoldDB" id="A0A8H5N1X0"/>
<evidence type="ECO:0000313" key="9">
    <source>
        <dbReference type="Proteomes" id="UP000522262"/>
    </source>
</evidence>
<comment type="cofactor">
    <cofactor evidence="1 4">
        <name>FAD</name>
        <dbReference type="ChEBI" id="CHEBI:57692"/>
    </cofactor>
</comment>
<dbReference type="Pfam" id="PF06985">
    <property type="entry name" value="HET"/>
    <property type="match status" value="1"/>
</dbReference>
<accession>A0A8H5N1X0</accession>
<keyword evidence="4" id="KW-0274">FAD</keyword>
<dbReference type="InterPro" id="IPR010730">
    <property type="entry name" value="HET"/>
</dbReference>
<dbReference type="PANTHER" id="PTHR10742:SF313">
    <property type="entry name" value="AMINE OXIDASE"/>
    <property type="match status" value="1"/>
</dbReference>
<dbReference type="Gene3D" id="3.90.660.10">
    <property type="match status" value="1"/>
</dbReference>
<dbReference type="PANTHER" id="PTHR10742">
    <property type="entry name" value="FLAVIN MONOAMINE OXIDASE"/>
    <property type="match status" value="1"/>
</dbReference>
<evidence type="ECO:0000256" key="3">
    <source>
        <dbReference type="PIRSR" id="PIRSR601613-1"/>
    </source>
</evidence>
<keyword evidence="5" id="KW-0732">Signal</keyword>
<evidence type="ECO:0000256" key="2">
    <source>
        <dbReference type="ARBA" id="ARBA00023002"/>
    </source>
</evidence>
<dbReference type="Gene3D" id="3.50.50.60">
    <property type="entry name" value="FAD/NAD(P)-binding domain"/>
    <property type="match status" value="1"/>
</dbReference>
<evidence type="ECO:0000256" key="5">
    <source>
        <dbReference type="SAM" id="SignalP"/>
    </source>
</evidence>
<gene>
    <name evidence="8" type="ORF">FMEXI_4324</name>
</gene>
<dbReference type="InterPro" id="IPR001613">
    <property type="entry name" value="Flavin_amine_oxidase"/>
</dbReference>
<organism evidence="8 9">
    <name type="scientific">Fusarium mexicanum</name>
    <dbReference type="NCBI Taxonomy" id="751941"/>
    <lineage>
        <taxon>Eukaryota</taxon>
        <taxon>Fungi</taxon>
        <taxon>Dikarya</taxon>
        <taxon>Ascomycota</taxon>
        <taxon>Pezizomycotina</taxon>
        <taxon>Sordariomycetes</taxon>
        <taxon>Hypocreomycetidae</taxon>
        <taxon>Hypocreales</taxon>
        <taxon>Nectriaceae</taxon>
        <taxon>Fusarium</taxon>
        <taxon>Fusarium fujikuroi species complex</taxon>
    </lineage>
</organism>
<dbReference type="Pfam" id="PF01593">
    <property type="entry name" value="Amino_oxidase"/>
    <property type="match status" value="1"/>
</dbReference>
<name>A0A8H5N1X0_9HYPO</name>
<comment type="similarity">
    <text evidence="4">Belongs to the flavin monoamine oxidase family.</text>
</comment>
<evidence type="ECO:0000256" key="1">
    <source>
        <dbReference type="ARBA" id="ARBA00001974"/>
    </source>
</evidence>
<proteinExistence type="inferred from homology"/>
<protein>
    <recommendedName>
        <fullName evidence="4">Amine oxidase</fullName>
        <ecNumber evidence="4">1.4.3.-</ecNumber>
    </recommendedName>
</protein>
<feature type="domain" description="Heterokaryon incompatibility" evidence="7">
    <location>
        <begin position="557"/>
        <end position="651"/>
    </location>
</feature>
<dbReference type="EC" id="1.4.3.-" evidence="4"/>
<dbReference type="InterPro" id="IPR002937">
    <property type="entry name" value="Amino_oxidase"/>
</dbReference>
<dbReference type="GO" id="GO:0016491">
    <property type="term" value="F:oxidoreductase activity"/>
    <property type="evidence" value="ECO:0007669"/>
    <property type="project" value="UniProtKB-KW"/>
</dbReference>
<sequence length="657" mass="74741">MRHSTSDLLFLSLGLLLGSSEAASIPRKETCTKAKVAVLGAGVAGITAAQTLHNAFIHDFIILEHNDYVGGRMKHTTFGKSSNGTPFTVELGANWIEGLQSPSGEINPIWRLAQKHKVKNTYSNDSAIITYDETGASDYTDLIDLFDEKFEIASQEAGYIFTENLQDTSTRAGLSLAGWKPKRDMKMAAADWWGWDFETAYTPEESGFVYGVAGNNATFKHFNDETNLVTDQRGYNAWLVGEANEFLKKNDTRLRLKTTVKRIEYNTKGVKIVTSQGCVEADYAICTFSVGVLQNDAVDFKPTLPRWKREAIQQMEMGTYTKIFMQFNETFWPEDTQYFLYADPEQRGYYPLFQSLSTPGFIPGSNILFGTVVQQQAYEVEQQSDEKTKKEIMEVLRSMFPDKHVPDPTAFMYPRWSMEEWSYGSYSNWPVGMTLEKHQNLRANVDRLWFAGEANSAEFFGYLQGAYFEGQEIGERIGRILNGEESEQSQQMKRIPQNIVICLIPVGYHTIVYDMAMYKHLRRDNSQIRLVRVLPPSPHDTYLSLELRNGYIEAGTYSALSYVWGDTSEQKYILVNRVLFRIRRNLYQALTQLRSNGVVGWLWIDSLCIQQKNLDEKSYQVGLMGAIFRHAARVYSWLGEGTPSTDIAMDFCARIGS</sequence>
<feature type="chain" id="PRO_5034986756" description="Amine oxidase" evidence="5">
    <location>
        <begin position="23"/>
        <end position="657"/>
    </location>
</feature>
<feature type="domain" description="Amine oxidase" evidence="6">
    <location>
        <begin position="43"/>
        <end position="472"/>
    </location>
</feature>
<comment type="caution">
    <text evidence="8">The sequence shown here is derived from an EMBL/GenBank/DDBJ whole genome shotgun (WGS) entry which is preliminary data.</text>
</comment>
<dbReference type="GO" id="GO:0006598">
    <property type="term" value="P:polyamine catabolic process"/>
    <property type="evidence" value="ECO:0007669"/>
    <property type="project" value="TreeGrafter"/>
</dbReference>
<dbReference type="SUPFAM" id="SSF51905">
    <property type="entry name" value="FAD/NAD(P)-binding domain"/>
    <property type="match status" value="1"/>
</dbReference>
<feature type="binding site" evidence="3">
    <location>
        <position position="260"/>
    </location>
    <ligand>
        <name>FAD</name>
        <dbReference type="ChEBI" id="CHEBI:57692"/>
    </ligand>
</feature>
<reference evidence="8 9" key="1">
    <citation type="submission" date="2020-05" db="EMBL/GenBank/DDBJ databases">
        <title>Identification and distribution of gene clusters putatively required for synthesis of sphingolipid metabolism inhibitors in phylogenetically diverse species of the filamentous fungus Fusarium.</title>
        <authorList>
            <person name="Kim H.-S."/>
            <person name="Busman M."/>
            <person name="Brown D.W."/>
            <person name="Divon H."/>
            <person name="Uhlig S."/>
            <person name="Proctor R.H."/>
        </authorList>
    </citation>
    <scope>NUCLEOTIDE SEQUENCE [LARGE SCALE GENOMIC DNA]</scope>
    <source>
        <strain evidence="8 9">NRRL 53147</strain>
    </source>
</reference>
<keyword evidence="9" id="KW-1185">Reference proteome</keyword>
<dbReference type="EMBL" id="JAAOAM010000090">
    <property type="protein sequence ID" value="KAF5549337.1"/>
    <property type="molecule type" value="Genomic_DNA"/>
</dbReference>
<dbReference type="PRINTS" id="PR00757">
    <property type="entry name" value="AMINEOXDASEF"/>
</dbReference>
<evidence type="ECO:0000259" key="6">
    <source>
        <dbReference type="Pfam" id="PF01593"/>
    </source>
</evidence>
<feature type="signal peptide" evidence="5">
    <location>
        <begin position="1"/>
        <end position="22"/>
    </location>
</feature>
<evidence type="ECO:0000313" key="8">
    <source>
        <dbReference type="EMBL" id="KAF5549337.1"/>
    </source>
</evidence>
<dbReference type="Proteomes" id="UP000522262">
    <property type="component" value="Unassembled WGS sequence"/>
</dbReference>
<dbReference type="InterPro" id="IPR036188">
    <property type="entry name" value="FAD/NAD-bd_sf"/>
</dbReference>
<evidence type="ECO:0000259" key="7">
    <source>
        <dbReference type="Pfam" id="PF06985"/>
    </source>
</evidence>
<keyword evidence="4" id="KW-0285">Flavoprotein</keyword>
<keyword evidence="2 4" id="KW-0560">Oxidoreductase</keyword>
<evidence type="ECO:0000256" key="4">
    <source>
        <dbReference type="RuleBase" id="RU362067"/>
    </source>
</evidence>
<dbReference type="InterPro" id="IPR050281">
    <property type="entry name" value="Flavin_monoamine_oxidase"/>
</dbReference>
<dbReference type="SUPFAM" id="SSF54373">
    <property type="entry name" value="FAD-linked reductases, C-terminal domain"/>
    <property type="match status" value="1"/>
</dbReference>